<dbReference type="RefSeq" id="WP_023604370.1">
    <property type="nucleotide sequence ID" value="NZ_CAWMPN010000015.1"/>
</dbReference>
<comment type="caution">
    <text evidence="1">The sequence shown here is derived from an EMBL/GenBank/DDBJ whole genome shotgun (WGS) entry which is preliminary data.</text>
</comment>
<evidence type="ECO:0000313" key="1">
    <source>
        <dbReference type="EMBL" id="OCH19544.1"/>
    </source>
</evidence>
<proteinExistence type="predicted"/>
<gene>
    <name evidence="1" type="ORF">A6E04_16085</name>
</gene>
<evidence type="ECO:0000313" key="2">
    <source>
        <dbReference type="Proteomes" id="UP000093523"/>
    </source>
</evidence>
<dbReference type="EMBL" id="MAJU01000015">
    <property type="protein sequence ID" value="OCH19544.1"/>
    <property type="molecule type" value="Genomic_DNA"/>
</dbReference>
<protein>
    <recommendedName>
        <fullName evidence="3">Competence protein ComFB</fullName>
    </recommendedName>
</protein>
<dbReference type="Proteomes" id="UP000093523">
    <property type="component" value="Unassembled WGS sequence"/>
</dbReference>
<accession>A0A1B9NWG3</accession>
<dbReference type="AlphaFoldDB" id="A0A1B9NWG3"/>
<name>A0A1B9NWG3_ALILO</name>
<evidence type="ECO:0008006" key="3">
    <source>
        <dbReference type="Google" id="ProtNLM"/>
    </source>
</evidence>
<sequence>MESNIHNYMEVLVGKRFIELDFYHSYTLDQITDMKCIALNQLPTLYIRYSLDMLAATPEKKLGQYYRMVVAAVENAEKMVAEDRRERQDEIDNIAVYTAKDRFDLEDEEVPFSGSLKIE</sequence>
<dbReference type="InterPro" id="IPR019657">
    <property type="entry name" value="ComFB"/>
</dbReference>
<dbReference type="Pfam" id="PF10719">
    <property type="entry name" value="ComFB"/>
    <property type="match status" value="1"/>
</dbReference>
<dbReference type="OrthoDB" id="5895647at2"/>
<organism evidence="1 2">
    <name type="scientific">Aliivibrio logei</name>
    <name type="common">Vibrio logei</name>
    <dbReference type="NCBI Taxonomy" id="688"/>
    <lineage>
        <taxon>Bacteria</taxon>
        <taxon>Pseudomonadati</taxon>
        <taxon>Pseudomonadota</taxon>
        <taxon>Gammaproteobacteria</taxon>
        <taxon>Vibrionales</taxon>
        <taxon>Vibrionaceae</taxon>
        <taxon>Aliivibrio</taxon>
    </lineage>
</organism>
<reference evidence="1 2" key="1">
    <citation type="submission" date="2016-06" db="EMBL/GenBank/DDBJ databases">
        <authorList>
            <person name="Kjaerup R.B."/>
            <person name="Dalgaard T.S."/>
            <person name="Juul-Madsen H.R."/>
        </authorList>
    </citation>
    <scope>NUCLEOTIDE SEQUENCE [LARGE SCALE GENOMIC DNA]</scope>
    <source>
        <strain evidence="1 2">1S159</strain>
    </source>
</reference>